<reference evidence="2" key="1">
    <citation type="journal article" date="2020" name="Fungal Divers.">
        <title>Resolving the Mortierellaceae phylogeny through synthesis of multi-gene phylogenetics and phylogenomics.</title>
        <authorList>
            <person name="Vandepol N."/>
            <person name="Liber J."/>
            <person name="Desiro A."/>
            <person name="Na H."/>
            <person name="Kennedy M."/>
            <person name="Barry K."/>
            <person name="Grigoriev I.V."/>
            <person name="Miller A.N."/>
            <person name="O'Donnell K."/>
            <person name="Stajich J.E."/>
            <person name="Bonito G."/>
        </authorList>
    </citation>
    <scope>NUCLEOTIDE SEQUENCE</scope>
    <source>
        <strain evidence="2">MES-2147</strain>
    </source>
</reference>
<evidence type="ECO:0000313" key="2">
    <source>
        <dbReference type="EMBL" id="KAF9995118.1"/>
    </source>
</evidence>
<feature type="region of interest" description="Disordered" evidence="1">
    <location>
        <begin position="1"/>
        <end position="24"/>
    </location>
</feature>
<keyword evidence="3" id="KW-1185">Reference proteome</keyword>
<dbReference type="AlphaFoldDB" id="A0A9P6SS13"/>
<evidence type="ECO:0000313" key="3">
    <source>
        <dbReference type="Proteomes" id="UP000749646"/>
    </source>
</evidence>
<accession>A0A9P6SS13</accession>
<organism evidence="2 3">
    <name type="scientific">Modicella reniformis</name>
    <dbReference type="NCBI Taxonomy" id="1440133"/>
    <lineage>
        <taxon>Eukaryota</taxon>
        <taxon>Fungi</taxon>
        <taxon>Fungi incertae sedis</taxon>
        <taxon>Mucoromycota</taxon>
        <taxon>Mortierellomycotina</taxon>
        <taxon>Mortierellomycetes</taxon>
        <taxon>Mortierellales</taxon>
        <taxon>Mortierellaceae</taxon>
        <taxon>Modicella</taxon>
    </lineage>
</organism>
<sequence length="167" mass="19044">MSTVVPPKDLPIHPTSPTATFETSPTSVSLNSKAFLQIASKAWSEIVALVREHNPKIFEELRHEWQSTKEVKEQMEKQVCEHFHCSHNVDDNNGQLLTFLRTQLGSTFGELWKATHGTKRRLQHRKLILTLNSSAKRHKNREKCRAELVHGNQLETENDGVDDAAKL</sequence>
<dbReference type="Proteomes" id="UP000749646">
    <property type="component" value="Unassembled WGS sequence"/>
</dbReference>
<protein>
    <submittedName>
        <fullName evidence="2">Uncharacterized protein</fullName>
    </submittedName>
</protein>
<name>A0A9P6SS13_9FUNG</name>
<proteinExistence type="predicted"/>
<evidence type="ECO:0000256" key="1">
    <source>
        <dbReference type="SAM" id="MobiDB-lite"/>
    </source>
</evidence>
<dbReference type="EMBL" id="JAAAHW010001422">
    <property type="protein sequence ID" value="KAF9995118.1"/>
    <property type="molecule type" value="Genomic_DNA"/>
</dbReference>
<feature type="compositionally biased region" description="Polar residues" evidence="1">
    <location>
        <begin position="15"/>
        <end position="24"/>
    </location>
</feature>
<comment type="caution">
    <text evidence="2">The sequence shown here is derived from an EMBL/GenBank/DDBJ whole genome shotgun (WGS) entry which is preliminary data.</text>
</comment>
<gene>
    <name evidence="2" type="ORF">BGZ65_009256</name>
</gene>
<feature type="non-terminal residue" evidence="2">
    <location>
        <position position="1"/>
    </location>
</feature>